<protein>
    <recommendedName>
        <fullName evidence="4">Lycopene cyclase domain-containing protein</fullName>
    </recommendedName>
</protein>
<evidence type="ECO:0000313" key="3">
    <source>
        <dbReference type="Proteomes" id="UP000230864"/>
    </source>
</evidence>
<feature type="transmembrane region" description="Helical" evidence="1">
    <location>
        <begin position="240"/>
        <end position="258"/>
    </location>
</feature>
<feature type="transmembrane region" description="Helical" evidence="1">
    <location>
        <begin position="61"/>
        <end position="80"/>
    </location>
</feature>
<gene>
    <name evidence="2" type="ORF">COS25_01820</name>
</gene>
<feature type="transmembrane region" description="Helical" evidence="1">
    <location>
        <begin position="106"/>
        <end position="124"/>
    </location>
</feature>
<sequence>MKNHNQKFLKKLDIFLLILFPIASAVLSLAFSVNFLVSILLFFGLPSLWLSFRTPSQVNKTFLFSLILSIPLGIFIDYIATVDNSWFVPITVFPFRLFSVVPIEDLIWGFFLIYSIVIFYEHFLDKGKHELVDKRMKYLAWPLIILMLVFFTILFTKPELLVIPYAYFWLGIIFFILPAITFLSFFPRLLSKYIKTASYFFLLSLLFELTGLQLNQWTFPGSNFIGWVELFGHRFPFEEFFFGFVMGAISVLTYYEFFDDDRK</sequence>
<proteinExistence type="predicted"/>
<dbReference type="EMBL" id="PETZ01000036">
    <property type="protein sequence ID" value="PIV45063.1"/>
    <property type="molecule type" value="Genomic_DNA"/>
</dbReference>
<reference evidence="3" key="1">
    <citation type="submission" date="2017-09" db="EMBL/GenBank/DDBJ databases">
        <title>Depth-based differentiation of microbial function through sediment-hosted aquifers and enrichment of novel symbionts in the deep terrestrial subsurface.</title>
        <authorList>
            <person name="Probst A.J."/>
            <person name="Ladd B."/>
            <person name="Jarett J.K."/>
            <person name="Geller-Mcgrath D.E."/>
            <person name="Sieber C.M.K."/>
            <person name="Emerson J.B."/>
            <person name="Anantharaman K."/>
            <person name="Thomas B.C."/>
            <person name="Malmstrom R."/>
            <person name="Stieglmeier M."/>
            <person name="Klingl A."/>
            <person name="Woyke T."/>
            <person name="Ryan C.M."/>
            <person name="Banfield J.F."/>
        </authorList>
    </citation>
    <scope>NUCLEOTIDE SEQUENCE [LARGE SCALE GENOMIC DNA]</scope>
</reference>
<feature type="transmembrane region" description="Helical" evidence="1">
    <location>
        <begin position="35"/>
        <end position="52"/>
    </location>
</feature>
<feature type="transmembrane region" description="Helical" evidence="1">
    <location>
        <begin position="198"/>
        <end position="220"/>
    </location>
</feature>
<accession>A0A2M7D9E0</accession>
<keyword evidence="1" id="KW-1133">Transmembrane helix</keyword>
<organism evidence="2 3">
    <name type="scientific">Candidatus Nealsonbacteria bacterium CG02_land_8_20_14_3_00_37_10</name>
    <dbReference type="NCBI Taxonomy" id="1974699"/>
    <lineage>
        <taxon>Bacteria</taxon>
        <taxon>Candidatus Nealsoniibacteriota</taxon>
    </lineage>
</organism>
<name>A0A2M7D9E0_9BACT</name>
<comment type="caution">
    <text evidence="2">The sequence shown here is derived from an EMBL/GenBank/DDBJ whole genome shotgun (WGS) entry which is preliminary data.</text>
</comment>
<keyword evidence="1" id="KW-0472">Membrane</keyword>
<feature type="transmembrane region" description="Helical" evidence="1">
    <location>
        <begin position="167"/>
        <end position="186"/>
    </location>
</feature>
<dbReference type="Proteomes" id="UP000230864">
    <property type="component" value="Unassembled WGS sequence"/>
</dbReference>
<evidence type="ECO:0000256" key="1">
    <source>
        <dbReference type="SAM" id="Phobius"/>
    </source>
</evidence>
<feature type="transmembrane region" description="Helical" evidence="1">
    <location>
        <begin position="12"/>
        <end position="29"/>
    </location>
</feature>
<feature type="transmembrane region" description="Helical" evidence="1">
    <location>
        <begin position="136"/>
        <end position="155"/>
    </location>
</feature>
<evidence type="ECO:0008006" key="4">
    <source>
        <dbReference type="Google" id="ProtNLM"/>
    </source>
</evidence>
<keyword evidence="1" id="KW-0812">Transmembrane</keyword>
<evidence type="ECO:0000313" key="2">
    <source>
        <dbReference type="EMBL" id="PIV45063.1"/>
    </source>
</evidence>
<dbReference type="AlphaFoldDB" id="A0A2M7D9E0"/>